<dbReference type="OrthoDB" id="28737at2759"/>
<dbReference type="PANTHER" id="PTHR11528">
    <property type="entry name" value="HEAT SHOCK PROTEIN 90 FAMILY MEMBER"/>
    <property type="match status" value="1"/>
</dbReference>
<evidence type="ECO:0000256" key="1">
    <source>
        <dbReference type="ARBA" id="ARBA00004496"/>
    </source>
</evidence>
<dbReference type="InterPro" id="IPR001404">
    <property type="entry name" value="Hsp90_fam"/>
</dbReference>
<evidence type="ECO:0000256" key="6">
    <source>
        <dbReference type="ARBA" id="ARBA00023186"/>
    </source>
</evidence>
<evidence type="ECO:0000256" key="4">
    <source>
        <dbReference type="ARBA" id="ARBA00022741"/>
    </source>
</evidence>
<proteinExistence type="inferred from homology"/>
<dbReference type="FunFam" id="3.30.565.10:FF:000001">
    <property type="entry name" value="Heat shock protein HSP 90-alpha"/>
    <property type="match status" value="1"/>
</dbReference>
<feature type="compositionally biased region" description="Low complexity" evidence="9">
    <location>
        <begin position="685"/>
        <end position="695"/>
    </location>
</feature>
<dbReference type="GO" id="GO:0140662">
    <property type="term" value="F:ATP-dependent protein folding chaperone"/>
    <property type="evidence" value="ECO:0007669"/>
    <property type="project" value="InterPro"/>
</dbReference>
<dbReference type="GO" id="GO:0016887">
    <property type="term" value="F:ATP hydrolysis activity"/>
    <property type="evidence" value="ECO:0007669"/>
    <property type="project" value="InterPro"/>
</dbReference>
<dbReference type="FunFam" id="3.40.50.11260:FF:000001">
    <property type="entry name" value="Heat shock protein 90 alpha"/>
    <property type="match status" value="1"/>
</dbReference>
<dbReference type="FunFam" id="3.30.230.80:FF:000001">
    <property type="entry name" value="Heat shock protein 90 alpha"/>
    <property type="match status" value="1"/>
</dbReference>
<dbReference type="PROSITE" id="PS00298">
    <property type="entry name" value="HSP90"/>
    <property type="match status" value="1"/>
</dbReference>
<keyword evidence="12" id="KW-1185">Reference proteome</keyword>
<dbReference type="FunFam" id="1.20.120.790:FF:000001">
    <property type="entry name" value="Heat shock protein 90 alpha"/>
    <property type="match status" value="1"/>
</dbReference>
<dbReference type="Gene3D" id="3.30.230.80">
    <property type="match status" value="1"/>
</dbReference>
<feature type="binding site" evidence="7">
    <location>
        <position position="36"/>
    </location>
    <ligand>
        <name>ATP</name>
        <dbReference type="ChEBI" id="CHEBI:30616"/>
    </ligand>
</feature>
<dbReference type="NCBIfam" id="NF003555">
    <property type="entry name" value="PRK05218.1"/>
    <property type="match status" value="1"/>
</dbReference>
<feature type="binding site" evidence="7">
    <location>
        <begin position="98"/>
        <end position="99"/>
    </location>
    <ligand>
        <name>ATP</name>
        <dbReference type="ChEBI" id="CHEBI:30616"/>
    </ligand>
</feature>
<keyword evidence="4 7" id="KW-0547">Nucleotide-binding</keyword>
<evidence type="ECO:0000313" key="11">
    <source>
        <dbReference type="EMBL" id="PYI12151.1"/>
    </source>
</evidence>
<feature type="binding site" evidence="7">
    <location>
        <position position="170"/>
    </location>
    <ligand>
        <name>ATP</name>
        <dbReference type="ChEBI" id="CHEBI:30616"/>
    </ligand>
</feature>
<dbReference type="SUPFAM" id="SSF54211">
    <property type="entry name" value="Ribosomal protein S5 domain 2-like"/>
    <property type="match status" value="1"/>
</dbReference>
<dbReference type="CDD" id="cd16927">
    <property type="entry name" value="HATPase_Hsp90-like"/>
    <property type="match status" value="1"/>
</dbReference>
<dbReference type="SUPFAM" id="SSF55874">
    <property type="entry name" value="ATPase domain of HSP90 chaperone/DNA topoisomerase II/histidine kinase"/>
    <property type="match status" value="1"/>
</dbReference>
<dbReference type="InterPro" id="IPR037196">
    <property type="entry name" value="HSP90_C"/>
</dbReference>
<dbReference type="GO" id="GO:0051082">
    <property type="term" value="F:unfolded protein binding"/>
    <property type="evidence" value="ECO:0007669"/>
    <property type="project" value="InterPro"/>
</dbReference>
<dbReference type="Gene3D" id="1.20.120.790">
    <property type="entry name" value="Heat shock protein 90, C-terminal domain"/>
    <property type="match status" value="1"/>
</dbReference>
<keyword evidence="8" id="KW-0175">Coiled coil</keyword>
<dbReference type="Pfam" id="PF13589">
    <property type="entry name" value="HATPase_c_3"/>
    <property type="match status" value="1"/>
</dbReference>
<keyword evidence="3" id="KW-0963">Cytoplasm</keyword>
<dbReference type="PRINTS" id="PR00775">
    <property type="entry name" value="HEATSHOCK90"/>
</dbReference>
<feature type="region of interest" description="Disordered" evidence="9">
    <location>
        <begin position="213"/>
        <end position="252"/>
    </location>
</feature>
<dbReference type="GO" id="GO:0005737">
    <property type="term" value="C:cytoplasm"/>
    <property type="evidence" value="ECO:0007669"/>
    <property type="project" value="UniProtKB-SubCell"/>
</dbReference>
<dbReference type="InterPro" id="IPR036890">
    <property type="entry name" value="HATPase_C_sf"/>
</dbReference>
<gene>
    <name evidence="11" type="ORF">BO78DRAFT_301866</name>
</gene>
<feature type="binding site" evidence="7">
    <location>
        <position position="91"/>
    </location>
    <ligand>
        <name>ATP</name>
        <dbReference type="ChEBI" id="CHEBI:30616"/>
    </ligand>
</feature>
<dbReference type="InterPro" id="IPR003594">
    <property type="entry name" value="HATPase_dom"/>
</dbReference>
<comment type="subcellular location">
    <subcellularLocation>
        <location evidence="1">Cytoplasm</location>
    </subcellularLocation>
</comment>
<keyword evidence="5 7" id="KW-0067">ATP-binding</keyword>
<evidence type="ECO:0000259" key="10">
    <source>
        <dbReference type="SMART" id="SM00387"/>
    </source>
</evidence>
<feature type="binding site" evidence="7">
    <location>
        <begin position="118"/>
        <end position="123"/>
    </location>
    <ligand>
        <name>ATP</name>
        <dbReference type="ChEBI" id="CHEBI:30616"/>
    </ligand>
</feature>
<feature type="binding site" evidence="7">
    <location>
        <position position="32"/>
    </location>
    <ligand>
        <name>ATP</name>
        <dbReference type="ChEBI" id="CHEBI:30616"/>
    </ligand>
</feature>
<feature type="compositionally biased region" description="Acidic residues" evidence="9">
    <location>
        <begin position="214"/>
        <end position="229"/>
    </location>
</feature>
<dbReference type="InterPro" id="IPR020568">
    <property type="entry name" value="Ribosomal_Su5_D2-typ_SF"/>
</dbReference>
<evidence type="ECO:0000256" key="3">
    <source>
        <dbReference type="ARBA" id="ARBA00022490"/>
    </source>
</evidence>
<dbReference type="VEuPathDB" id="FungiDB:BO78DRAFT_301866"/>
<dbReference type="HAMAP" id="MF_00505">
    <property type="entry name" value="HSP90"/>
    <property type="match status" value="1"/>
</dbReference>
<sequence length="701" mass="79697">MSETFEFQAEISQLLSLIINTVYSNKEIFLRELISNASDALDKIRYEALSDPSKLDSGKDLRIDLIPNKEAKTLTIRDTGIGMTKADLINNLGTIARSGTKQFMEALSAGADISMIGQFGVGFYSAYLVADRVTVISKHNDDEQYVWESAAGGTFTLTQDTEGEQLGRGTKIILHLKDEQTDYLNESRVKEVVRKHSEFISYPIYLHVLKETETEVPDEEAETKEEEEGDEKKPKIEEVDEEEEKKEKKTKTVKESKIEEEELNKTKPIWTRNPADITQEEYAAFYKSLSNDWEDHLAVKHFSVEGQLEFRAILYVPKRAPFDLFETKKTKNNIKLYVRRVFITDDATDLIPEWLSFVKGVVDSEDLPLNLSRETLQQNKIMKVIKKNIVKKTLELFTEIAEDREQFDKFYAAFSKNIKLGIHEDAQNRSTLAKLLRYQSTKSGDEATSLADYVTRMPEHQKQIYYITGESIKAVAKSPFLDSLKQKNFEVLFLVDPIDEYAFTQLKEFDGKKLVDITKDFELEESEEEKAEREKEEKEFEGLAKSLKNILGDKVEKVVVSHKLVGSPCAIRTGQFGWSANMERIMKAQALRDTSMSSYMSSKKTFEISPKSSIVKELKKKVETDGEGDRTVKSITQLLFETSLLVSGFTIEEPASFAERIHKLVSLGLNIDEEAETTEEKAAEEAVPAAAPAESSMEEVD</sequence>
<evidence type="ECO:0000256" key="9">
    <source>
        <dbReference type="SAM" id="MobiDB-lite"/>
    </source>
</evidence>
<dbReference type="InterPro" id="IPR020575">
    <property type="entry name" value="Hsp90_N"/>
</dbReference>
<dbReference type="EMBL" id="KZ826316">
    <property type="protein sequence ID" value="PYI12151.1"/>
    <property type="molecule type" value="Genomic_DNA"/>
</dbReference>
<dbReference type="Pfam" id="PF00183">
    <property type="entry name" value="HSP90"/>
    <property type="match status" value="1"/>
</dbReference>
<dbReference type="Gene3D" id="3.40.50.11260">
    <property type="match status" value="1"/>
</dbReference>
<evidence type="ECO:0000256" key="5">
    <source>
        <dbReference type="ARBA" id="ARBA00022840"/>
    </source>
</evidence>
<feature type="region of interest" description="Disordered" evidence="9">
    <location>
        <begin position="675"/>
        <end position="701"/>
    </location>
</feature>
<dbReference type="PIRSF" id="PIRSF002583">
    <property type="entry name" value="Hsp90"/>
    <property type="match status" value="1"/>
</dbReference>
<dbReference type="SMART" id="SM00387">
    <property type="entry name" value="HATPase_c"/>
    <property type="match status" value="1"/>
</dbReference>
<dbReference type="STRING" id="1448318.A0A319ES23"/>
<feature type="binding site" evidence="7">
    <location>
        <position position="83"/>
    </location>
    <ligand>
        <name>ATP</name>
        <dbReference type="ChEBI" id="CHEBI:30616"/>
    </ligand>
</feature>
<feature type="binding site" evidence="7">
    <location>
        <position position="78"/>
    </location>
    <ligand>
        <name>ATP</name>
        <dbReference type="ChEBI" id="CHEBI:30616"/>
    </ligand>
</feature>
<dbReference type="GO" id="GO:0005524">
    <property type="term" value="F:ATP binding"/>
    <property type="evidence" value="ECO:0007669"/>
    <property type="project" value="UniProtKB-KW"/>
</dbReference>
<feature type="coiled-coil region" evidence="8">
    <location>
        <begin position="514"/>
        <end position="546"/>
    </location>
</feature>
<comment type="similarity">
    <text evidence="2">Belongs to the heat shock protein 90 family.</text>
</comment>
<evidence type="ECO:0000313" key="12">
    <source>
        <dbReference type="Proteomes" id="UP000248423"/>
    </source>
</evidence>
<dbReference type="AlphaFoldDB" id="A0A319ES23"/>
<reference evidence="11 12" key="1">
    <citation type="submission" date="2018-02" db="EMBL/GenBank/DDBJ databases">
        <title>The genomes of Aspergillus section Nigri reveals drivers in fungal speciation.</title>
        <authorList>
            <consortium name="DOE Joint Genome Institute"/>
            <person name="Vesth T.C."/>
            <person name="Nybo J."/>
            <person name="Theobald S."/>
            <person name="Brandl J."/>
            <person name="Frisvad J.C."/>
            <person name="Nielsen K.F."/>
            <person name="Lyhne E.K."/>
            <person name="Kogle M.E."/>
            <person name="Kuo A."/>
            <person name="Riley R."/>
            <person name="Clum A."/>
            <person name="Nolan M."/>
            <person name="Lipzen A."/>
            <person name="Salamov A."/>
            <person name="Henrissat B."/>
            <person name="Wiebenga A."/>
            <person name="De vries R.P."/>
            <person name="Grigoriev I.V."/>
            <person name="Mortensen U.H."/>
            <person name="Andersen M.R."/>
            <person name="Baker S.E."/>
        </authorList>
    </citation>
    <scope>NUCLEOTIDE SEQUENCE [LARGE SCALE GENOMIC DNA]</scope>
    <source>
        <strain evidence="11 12">CBS 121057</strain>
    </source>
</reference>
<evidence type="ECO:0000256" key="8">
    <source>
        <dbReference type="SAM" id="Coils"/>
    </source>
</evidence>
<dbReference type="Gene3D" id="3.30.565.10">
    <property type="entry name" value="Histidine kinase-like ATPase, C-terminal domain"/>
    <property type="match status" value="1"/>
</dbReference>
<evidence type="ECO:0000256" key="7">
    <source>
        <dbReference type="PIRSR" id="PIRSR002583-1"/>
    </source>
</evidence>
<dbReference type="InterPro" id="IPR019805">
    <property type="entry name" value="Heat_shock_protein_90_CS"/>
</dbReference>
<dbReference type="SUPFAM" id="SSF110942">
    <property type="entry name" value="HSP90 C-terminal domain"/>
    <property type="match status" value="1"/>
</dbReference>
<organism evidence="11 12">
    <name type="scientific">Aspergillus sclerotiicarbonarius (strain CBS 121057 / IBT 28362)</name>
    <dbReference type="NCBI Taxonomy" id="1448318"/>
    <lineage>
        <taxon>Eukaryota</taxon>
        <taxon>Fungi</taxon>
        <taxon>Dikarya</taxon>
        <taxon>Ascomycota</taxon>
        <taxon>Pezizomycotina</taxon>
        <taxon>Eurotiomycetes</taxon>
        <taxon>Eurotiomycetidae</taxon>
        <taxon>Eurotiales</taxon>
        <taxon>Aspergillaceae</taxon>
        <taxon>Aspergillus</taxon>
        <taxon>Aspergillus subgen. Circumdati</taxon>
    </lineage>
</organism>
<accession>A0A319ES23</accession>
<keyword evidence="6" id="KW-0143">Chaperone</keyword>
<feature type="binding site" evidence="7">
    <location>
        <position position="373"/>
    </location>
    <ligand>
        <name>ATP</name>
        <dbReference type="ChEBI" id="CHEBI:30616"/>
    </ligand>
</feature>
<protein>
    <submittedName>
        <fullName evidence="11">HSP90-domain-containing protein</fullName>
    </submittedName>
</protein>
<name>A0A319ES23_ASPSB</name>
<dbReference type="Proteomes" id="UP000248423">
    <property type="component" value="Unassembled WGS sequence"/>
</dbReference>
<evidence type="ECO:0000256" key="2">
    <source>
        <dbReference type="ARBA" id="ARBA00008239"/>
    </source>
</evidence>
<feature type="domain" description="Histidine kinase/HSP90-like ATPase" evidence="10">
    <location>
        <begin position="25"/>
        <end position="180"/>
    </location>
</feature>